<comment type="similarity">
    <text evidence="2">Belongs to the CWC21 family.</text>
</comment>
<evidence type="ECO:0000259" key="8">
    <source>
        <dbReference type="SMART" id="SM01115"/>
    </source>
</evidence>
<evidence type="ECO:0000313" key="9">
    <source>
        <dbReference type="EMBL" id="OIV97765.1"/>
    </source>
</evidence>
<evidence type="ECO:0000256" key="4">
    <source>
        <dbReference type="ARBA" id="ARBA00022728"/>
    </source>
</evidence>
<dbReference type="PANTHER" id="PTHR36562">
    <property type="entry name" value="SERINE/ARGININE REPETITIVE MATRIX 2"/>
    <property type="match status" value="1"/>
</dbReference>
<name>A0A4P1QYP5_LUPAN</name>
<feature type="region of interest" description="Disordered" evidence="7">
    <location>
        <begin position="150"/>
        <end position="174"/>
    </location>
</feature>
<dbReference type="CDD" id="cd21373">
    <property type="entry name" value="cwf21_SRRM2-like"/>
    <property type="match status" value="1"/>
</dbReference>
<feature type="compositionally biased region" description="Basic and acidic residues" evidence="7">
    <location>
        <begin position="371"/>
        <end position="408"/>
    </location>
</feature>
<feature type="compositionally biased region" description="Basic residues" evidence="7">
    <location>
        <begin position="209"/>
        <end position="219"/>
    </location>
</feature>
<gene>
    <name evidence="9" type="ORF">TanjilG_12522</name>
</gene>
<keyword evidence="5" id="KW-0508">mRNA splicing</keyword>
<dbReference type="Proteomes" id="UP000188354">
    <property type="component" value="Chromosome LG14"/>
</dbReference>
<dbReference type="InterPro" id="IPR013170">
    <property type="entry name" value="mRNA_splic_Cwf21_dom"/>
</dbReference>
<protein>
    <recommendedName>
        <fullName evidence="8">CWF21 domain-containing protein</fullName>
    </recommendedName>
</protein>
<feature type="compositionally biased region" description="Basic and acidic residues" evidence="7">
    <location>
        <begin position="186"/>
        <end position="208"/>
    </location>
</feature>
<evidence type="ECO:0000256" key="6">
    <source>
        <dbReference type="ARBA" id="ARBA00023242"/>
    </source>
</evidence>
<proteinExistence type="inferred from homology"/>
<feature type="domain" description="CWF21" evidence="8">
    <location>
        <begin position="58"/>
        <end position="103"/>
    </location>
</feature>
<feature type="compositionally biased region" description="Acidic residues" evidence="7">
    <location>
        <begin position="250"/>
        <end position="264"/>
    </location>
</feature>
<keyword evidence="10" id="KW-1185">Reference proteome</keyword>
<comment type="subcellular location">
    <subcellularLocation>
        <location evidence="1">Nucleus</location>
    </subcellularLocation>
</comment>
<feature type="compositionally biased region" description="Basic and acidic residues" evidence="7">
    <location>
        <begin position="315"/>
        <end position="327"/>
    </location>
</feature>
<feature type="compositionally biased region" description="Basic residues" evidence="7">
    <location>
        <begin position="328"/>
        <end position="339"/>
    </location>
</feature>
<dbReference type="OrthoDB" id="10267305at2759"/>
<keyword evidence="6" id="KW-0539">Nucleus</keyword>
<feature type="region of interest" description="Disordered" evidence="7">
    <location>
        <begin position="186"/>
        <end position="694"/>
    </location>
</feature>
<dbReference type="GO" id="GO:0008380">
    <property type="term" value="P:RNA splicing"/>
    <property type="evidence" value="ECO:0007669"/>
    <property type="project" value="UniProtKB-KW"/>
</dbReference>
<dbReference type="PANTHER" id="PTHR36562:SF5">
    <property type="entry name" value="SERINE_ARGININE REPETITIVE MATRIX 2"/>
    <property type="match status" value="1"/>
</dbReference>
<organism evidence="9 10">
    <name type="scientific">Lupinus angustifolius</name>
    <name type="common">Narrow-leaved blue lupine</name>
    <dbReference type="NCBI Taxonomy" id="3871"/>
    <lineage>
        <taxon>Eukaryota</taxon>
        <taxon>Viridiplantae</taxon>
        <taxon>Streptophyta</taxon>
        <taxon>Embryophyta</taxon>
        <taxon>Tracheophyta</taxon>
        <taxon>Spermatophyta</taxon>
        <taxon>Magnoliopsida</taxon>
        <taxon>eudicotyledons</taxon>
        <taxon>Gunneridae</taxon>
        <taxon>Pentapetalae</taxon>
        <taxon>rosids</taxon>
        <taxon>fabids</taxon>
        <taxon>Fabales</taxon>
        <taxon>Fabaceae</taxon>
        <taxon>Papilionoideae</taxon>
        <taxon>50 kb inversion clade</taxon>
        <taxon>genistoids sensu lato</taxon>
        <taxon>core genistoids</taxon>
        <taxon>Genisteae</taxon>
        <taxon>Lupinus</taxon>
    </lineage>
</organism>
<dbReference type="InterPro" id="IPR051372">
    <property type="entry name" value="CWC21"/>
</dbReference>
<keyword evidence="3" id="KW-0507">mRNA processing</keyword>
<dbReference type="AlphaFoldDB" id="A0A4P1QYP5"/>
<dbReference type="Gramene" id="OIV97765">
    <property type="protein sequence ID" value="OIV97765"/>
    <property type="gene ID" value="TanjilG_12522"/>
</dbReference>
<sequence>MYNGIGLQTPRGSGTNGYIQTNKFFVKTKTSRVSDNTRGFDSDQGTAGVTRKPNKGILDHDWKRQIQLKLIILEEKLIDQGYTEAEIAEKLEEARSNLEAAANADQEFDVNGKNKISETQTHQIAARKEKQMETLKAALGIVSASEVDETNALQNDEGPKFYGKNGSSGEGKHQLKEHSFLDRDFSWKKQTVEDQKDENADKKVVKDSRRQKKGGKYRKYKDDSSNSDSSMDEGKGDRKKRSKGKKESSDDSDSDDSDSDDSDSYTERKVKATRKRKICKQHKKHQVKDSDESASGSDGNIAIRKSNNKHKKSGKGHDLDDNSDLHKGFSKQKLSKLRKPHESKSEYHADSEKEYGSRLEKKQVGSGAGWGEEKKYGGRLEKQKHGRHDSSDDDSGRDYGKRVSRQDRYVGGGSSSSTSDSGSNCDSDSSPSYHRNERRKSTHREANHGRDGDDRIGREDRGDADYHGQKKHVRDDGRKHRKDEDNQGERQHLKDDENLGERKHSRNDGSHGERKYPRDEDNRGERKLVREEDIHVERKHTREEDICGERKRATREEDIHGERQPATREEDIRGERKHTREEDNLGERKPARDEPNRGERKRTGDEDNRGERKRTGDEDNLGERDHRRNEDDFRFGRREHDEERHPARKEEEVGGDNYERDRHRDYAKRSKYNDFVSSERKRHESKHDEVRSRR</sequence>
<dbReference type="GO" id="GO:0006397">
    <property type="term" value="P:mRNA processing"/>
    <property type="evidence" value="ECO:0007669"/>
    <property type="project" value="UniProtKB-KW"/>
</dbReference>
<evidence type="ECO:0000256" key="1">
    <source>
        <dbReference type="ARBA" id="ARBA00004123"/>
    </source>
</evidence>
<dbReference type="GO" id="GO:0005681">
    <property type="term" value="C:spliceosomal complex"/>
    <property type="evidence" value="ECO:0007669"/>
    <property type="project" value="UniProtKB-KW"/>
</dbReference>
<evidence type="ECO:0000313" key="10">
    <source>
        <dbReference type="Proteomes" id="UP000188354"/>
    </source>
</evidence>
<evidence type="ECO:0000256" key="7">
    <source>
        <dbReference type="SAM" id="MobiDB-lite"/>
    </source>
</evidence>
<feature type="compositionally biased region" description="Basic and acidic residues" evidence="7">
    <location>
        <begin position="443"/>
        <end position="694"/>
    </location>
</feature>
<feature type="compositionally biased region" description="Basic and acidic residues" evidence="7">
    <location>
        <begin position="340"/>
        <end position="363"/>
    </location>
</feature>
<keyword evidence="4" id="KW-0747">Spliceosome</keyword>
<dbReference type="Pfam" id="PF08312">
    <property type="entry name" value="cwf21"/>
    <property type="match status" value="1"/>
</dbReference>
<reference evidence="9 10" key="1">
    <citation type="journal article" date="2017" name="Plant Biotechnol. J.">
        <title>A comprehensive draft genome sequence for lupin (Lupinus angustifolius), an emerging health food: insights into plant-microbe interactions and legume evolution.</title>
        <authorList>
            <person name="Hane J.K."/>
            <person name="Ming Y."/>
            <person name="Kamphuis L.G."/>
            <person name="Nelson M.N."/>
            <person name="Garg G."/>
            <person name="Atkins C.A."/>
            <person name="Bayer P.E."/>
            <person name="Bravo A."/>
            <person name="Bringans S."/>
            <person name="Cannon S."/>
            <person name="Edwards D."/>
            <person name="Foley R."/>
            <person name="Gao L.L."/>
            <person name="Harrison M.J."/>
            <person name="Huang W."/>
            <person name="Hurgobin B."/>
            <person name="Li S."/>
            <person name="Liu C.W."/>
            <person name="McGrath A."/>
            <person name="Morahan G."/>
            <person name="Murray J."/>
            <person name="Weller J."/>
            <person name="Jian J."/>
            <person name="Singh K.B."/>
        </authorList>
    </citation>
    <scope>NUCLEOTIDE SEQUENCE [LARGE SCALE GENOMIC DNA]</scope>
    <source>
        <strain evidence="10">cv. Tanjil</strain>
        <tissue evidence="9">Whole plant</tissue>
    </source>
</reference>
<evidence type="ECO:0000256" key="5">
    <source>
        <dbReference type="ARBA" id="ARBA00023187"/>
    </source>
</evidence>
<dbReference type="KEGG" id="lang:109326847"/>
<evidence type="ECO:0000256" key="2">
    <source>
        <dbReference type="ARBA" id="ARBA00005954"/>
    </source>
</evidence>
<evidence type="ECO:0000256" key="3">
    <source>
        <dbReference type="ARBA" id="ARBA00022664"/>
    </source>
</evidence>
<feature type="compositionally biased region" description="Basic residues" evidence="7">
    <location>
        <begin position="271"/>
        <end position="286"/>
    </location>
</feature>
<dbReference type="SMART" id="SM01115">
    <property type="entry name" value="cwf21"/>
    <property type="match status" value="1"/>
</dbReference>
<dbReference type="EMBL" id="CM007374">
    <property type="protein sequence ID" value="OIV97765.1"/>
    <property type="molecule type" value="Genomic_DNA"/>
</dbReference>
<dbReference type="STRING" id="3871.A0A4P1QYP5"/>
<feature type="compositionally biased region" description="Low complexity" evidence="7">
    <location>
        <begin position="415"/>
        <end position="432"/>
    </location>
</feature>
<accession>A0A4P1QYP5</accession>